<feature type="domain" description="Histidine kinase" evidence="11">
    <location>
        <begin position="584"/>
        <end position="807"/>
    </location>
</feature>
<dbReference type="PROSITE" id="PS50110">
    <property type="entry name" value="RESPONSE_REGULATORY"/>
    <property type="match status" value="1"/>
</dbReference>
<evidence type="ECO:0000256" key="8">
    <source>
        <dbReference type="ARBA" id="ARBA00023012"/>
    </source>
</evidence>
<dbReference type="Pfam" id="PF02518">
    <property type="entry name" value="HATPase_c"/>
    <property type="match status" value="1"/>
</dbReference>
<dbReference type="Proteomes" id="UP000198744">
    <property type="component" value="Unassembled WGS sequence"/>
</dbReference>
<dbReference type="GO" id="GO:0000155">
    <property type="term" value="F:phosphorelay sensor kinase activity"/>
    <property type="evidence" value="ECO:0007669"/>
    <property type="project" value="InterPro"/>
</dbReference>
<keyword evidence="8" id="KW-0902">Two-component regulatory system</keyword>
<protein>
    <recommendedName>
        <fullName evidence="2">histidine kinase</fullName>
        <ecNumber evidence="2">2.7.13.3</ecNumber>
    </recommendedName>
</protein>
<dbReference type="CDD" id="cd00082">
    <property type="entry name" value="HisKA"/>
    <property type="match status" value="1"/>
</dbReference>
<dbReference type="PRINTS" id="PR00344">
    <property type="entry name" value="BCTRLSENSOR"/>
</dbReference>
<keyword evidence="10" id="KW-0472">Membrane</keyword>
<evidence type="ECO:0000256" key="5">
    <source>
        <dbReference type="ARBA" id="ARBA00022741"/>
    </source>
</evidence>
<feature type="domain" description="PAS" evidence="13">
    <location>
        <begin position="445"/>
        <end position="515"/>
    </location>
</feature>
<keyword evidence="10" id="KW-0812">Transmembrane</keyword>
<dbReference type="OrthoDB" id="9769359at2"/>
<dbReference type="InterPro" id="IPR005467">
    <property type="entry name" value="His_kinase_dom"/>
</dbReference>
<keyword evidence="16" id="KW-1185">Reference proteome</keyword>
<dbReference type="CDD" id="cd00130">
    <property type="entry name" value="PAS"/>
    <property type="match status" value="1"/>
</dbReference>
<keyword evidence="7" id="KW-0067">ATP-binding</keyword>
<evidence type="ECO:0000259" key="13">
    <source>
        <dbReference type="PROSITE" id="PS50112"/>
    </source>
</evidence>
<keyword evidence="3 9" id="KW-0597">Phosphoprotein</keyword>
<feature type="modified residue" description="4-aspartylphosphate" evidence="9">
    <location>
        <position position="880"/>
    </location>
</feature>
<keyword evidence="5" id="KW-0547">Nucleotide-binding</keyword>
<dbReference type="SUPFAM" id="SSF55781">
    <property type="entry name" value="GAF domain-like"/>
    <property type="match status" value="1"/>
</dbReference>
<dbReference type="PROSITE" id="PS50113">
    <property type="entry name" value="PAC"/>
    <property type="match status" value="1"/>
</dbReference>
<dbReference type="SMART" id="SM00448">
    <property type="entry name" value="REC"/>
    <property type="match status" value="1"/>
</dbReference>
<dbReference type="PANTHER" id="PTHR43065:SF46">
    <property type="entry name" value="C4-DICARBOXYLATE TRANSPORT SENSOR PROTEIN DCTB"/>
    <property type="match status" value="1"/>
</dbReference>
<sequence>MDANLYNSRVIITFLEYLKQKRPDVDIEGILKDSGISSYELEDEGHWLTQKQVDGFHDALMERTHDATIFREAGRFMSSSKSAKAIRQFILAFLSPIQAYFMLGKIASYLNRGTTFHIKKIRRNAVEIITSQNEGVCEKPYQCENRMGSLEAVAEIFTGKLPVLEHSACLHRGDKQCRYVVSWQEPRYMKWWRGRNYLAIFSILVIAICTFLFPSVKVAAFISLPAIAVIVGIAFYSQYLEKKDIYERIERQGDAANRLLDQITISYNNALLVQEIGQAVSNILDVDSLLKYVTETLQKRLNFDRGMIMLASPDRKRLVYVSGYGYSPEIEKVLQETQFHLDKPDSKGPFVVAFRQQKPIFVNDIDDIKDEISARSRDFVDALAVNSFICVPIIYEGKSEGVLAVDNYRSRRPHSQSEVNLLMGIAPQIAISINNAKSLRKITESEERFRNLSENSPDIIYTTDNSGVITYLNPVAEEILGYSTEEMIGRYFSEFTKAGDGETFMRLFNRVKQGKETIKDTEAKLLAKDGTERLFYMSGAPNFNAMGEIMGVVGILKDFTEQRKLEQQLHHASRMNAIGRLTGGIAHDFNNILQAINAYNERLTMNKSNDDPDLKYLMTIKELIKRATDLVSQLLIFSRKADSKLEPIDINAEIRKFYELLISTLPKTIELELDLAEPLYIINGDAAQLGQVIMNLTVNAKDAMPKGGRIRIETRNAEFSTTQHRSSAKIDAGRYALFTITDTGCGIAKENLDHIFEPFFTTKEAGKGTGIGLSVVYGIIKNHNGFIFCDSELGLGTTYEIYFPATNLEILEQKQEPVKKTVLSQGQETILLVDDEPALLDIGNELLSLLGYSVLTANSGEKALSVIQREKEKIALVILDLMMPGMGGEKCLAEIMKIEPAMKVIVASGFAASTSQQDILRAGAVDFIQKPYQIDFLSKRIRAVLDQETPSS</sequence>
<evidence type="ECO:0000259" key="14">
    <source>
        <dbReference type="PROSITE" id="PS50113"/>
    </source>
</evidence>
<dbReference type="PROSITE" id="PS50112">
    <property type="entry name" value="PAS"/>
    <property type="match status" value="1"/>
</dbReference>
<dbReference type="InterPro" id="IPR001610">
    <property type="entry name" value="PAC"/>
</dbReference>
<dbReference type="SUPFAM" id="SSF47384">
    <property type="entry name" value="Homodimeric domain of signal transducing histidine kinase"/>
    <property type="match status" value="1"/>
</dbReference>
<dbReference type="Gene3D" id="1.10.287.130">
    <property type="match status" value="1"/>
</dbReference>
<dbReference type="SUPFAM" id="SSF55785">
    <property type="entry name" value="PYP-like sensor domain (PAS domain)"/>
    <property type="match status" value="1"/>
</dbReference>
<dbReference type="InterPro" id="IPR000014">
    <property type="entry name" value="PAS"/>
</dbReference>
<dbReference type="SMART" id="SM00086">
    <property type="entry name" value="PAC"/>
    <property type="match status" value="1"/>
</dbReference>
<dbReference type="CDD" id="cd00156">
    <property type="entry name" value="REC"/>
    <property type="match status" value="1"/>
</dbReference>
<dbReference type="InterPro" id="IPR013656">
    <property type="entry name" value="PAS_4"/>
</dbReference>
<evidence type="ECO:0000256" key="6">
    <source>
        <dbReference type="ARBA" id="ARBA00022777"/>
    </source>
</evidence>
<keyword evidence="10" id="KW-1133">Transmembrane helix</keyword>
<dbReference type="InterPro" id="IPR003661">
    <property type="entry name" value="HisK_dim/P_dom"/>
</dbReference>
<dbReference type="InterPro" id="IPR029016">
    <property type="entry name" value="GAF-like_dom_sf"/>
</dbReference>
<evidence type="ECO:0000256" key="2">
    <source>
        <dbReference type="ARBA" id="ARBA00012438"/>
    </source>
</evidence>
<dbReference type="InterPro" id="IPR003018">
    <property type="entry name" value="GAF"/>
</dbReference>
<dbReference type="EC" id="2.7.13.3" evidence="2"/>
<evidence type="ECO:0000256" key="1">
    <source>
        <dbReference type="ARBA" id="ARBA00000085"/>
    </source>
</evidence>
<dbReference type="Gene3D" id="3.30.565.10">
    <property type="entry name" value="Histidine kinase-like ATPase, C-terminal domain"/>
    <property type="match status" value="1"/>
</dbReference>
<reference evidence="15 16" key="1">
    <citation type="submission" date="2016-10" db="EMBL/GenBank/DDBJ databases">
        <authorList>
            <person name="de Groot N.N."/>
        </authorList>
    </citation>
    <scope>NUCLEOTIDE SEQUENCE [LARGE SCALE GENOMIC DNA]</scope>
    <source>
        <strain evidence="15 16">DSM 8423</strain>
    </source>
</reference>
<dbReference type="Pfam" id="PF01590">
    <property type="entry name" value="GAF"/>
    <property type="match status" value="1"/>
</dbReference>
<dbReference type="Gene3D" id="3.30.450.40">
    <property type="match status" value="1"/>
</dbReference>
<dbReference type="InterPro" id="IPR003594">
    <property type="entry name" value="HATPase_dom"/>
</dbReference>
<feature type="transmembrane region" description="Helical" evidence="10">
    <location>
        <begin position="219"/>
        <end position="239"/>
    </location>
</feature>
<feature type="transmembrane region" description="Helical" evidence="10">
    <location>
        <begin position="196"/>
        <end position="213"/>
    </location>
</feature>
<keyword evidence="6" id="KW-0418">Kinase</keyword>
<evidence type="ECO:0000313" key="16">
    <source>
        <dbReference type="Proteomes" id="UP000198744"/>
    </source>
</evidence>
<dbReference type="NCBIfam" id="TIGR00229">
    <property type="entry name" value="sensory_box"/>
    <property type="match status" value="1"/>
</dbReference>
<comment type="catalytic activity">
    <reaction evidence="1">
        <text>ATP + protein L-histidine = ADP + protein N-phospho-L-histidine.</text>
        <dbReference type="EC" id="2.7.13.3"/>
    </reaction>
</comment>
<dbReference type="SUPFAM" id="SSF55874">
    <property type="entry name" value="ATPase domain of HSP90 chaperone/DNA topoisomerase II/histidine kinase"/>
    <property type="match status" value="1"/>
</dbReference>
<organism evidence="15 16">
    <name type="scientific">Syntrophus gentianae</name>
    <dbReference type="NCBI Taxonomy" id="43775"/>
    <lineage>
        <taxon>Bacteria</taxon>
        <taxon>Pseudomonadati</taxon>
        <taxon>Thermodesulfobacteriota</taxon>
        <taxon>Syntrophia</taxon>
        <taxon>Syntrophales</taxon>
        <taxon>Syntrophaceae</taxon>
        <taxon>Syntrophus</taxon>
    </lineage>
</organism>
<evidence type="ECO:0000259" key="12">
    <source>
        <dbReference type="PROSITE" id="PS50110"/>
    </source>
</evidence>
<name>A0A1H7W051_9BACT</name>
<accession>A0A1H7W051</accession>
<dbReference type="Pfam" id="PF00072">
    <property type="entry name" value="Response_reg"/>
    <property type="match status" value="1"/>
</dbReference>
<dbReference type="InterPro" id="IPR036890">
    <property type="entry name" value="HATPase_C_sf"/>
</dbReference>
<evidence type="ECO:0000256" key="9">
    <source>
        <dbReference type="PROSITE-ProRule" id="PRU00169"/>
    </source>
</evidence>
<feature type="domain" description="Response regulatory" evidence="12">
    <location>
        <begin position="829"/>
        <end position="945"/>
    </location>
</feature>
<dbReference type="RefSeq" id="WP_093882617.1">
    <property type="nucleotide sequence ID" value="NZ_FOBS01000005.1"/>
</dbReference>
<dbReference type="PANTHER" id="PTHR43065">
    <property type="entry name" value="SENSOR HISTIDINE KINASE"/>
    <property type="match status" value="1"/>
</dbReference>
<evidence type="ECO:0000256" key="4">
    <source>
        <dbReference type="ARBA" id="ARBA00022679"/>
    </source>
</evidence>
<evidence type="ECO:0000256" key="7">
    <source>
        <dbReference type="ARBA" id="ARBA00022840"/>
    </source>
</evidence>
<dbReference type="GO" id="GO:0005524">
    <property type="term" value="F:ATP binding"/>
    <property type="evidence" value="ECO:0007669"/>
    <property type="project" value="UniProtKB-KW"/>
</dbReference>
<dbReference type="EMBL" id="FOBS01000005">
    <property type="protein sequence ID" value="SEM14860.1"/>
    <property type="molecule type" value="Genomic_DNA"/>
</dbReference>
<evidence type="ECO:0000256" key="3">
    <source>
        <dbReference type="ARBA" id="ARBA00022553"/>
    </source>
</evidence>
<feature type="domain" description="PAC" evidence="14">
    <location>
        <begin position="519"/>
        <end position="571"/>
    </location>
</feature>
<dbReference type="InterPro" id="IPR035965">
    <property type="entry name" value="PAS-like_dom_sf"/>
</dbReference>
<dbReference type="AlphaFoldDB" id="A0A1H7W051"/>
<keyword evidence="4" id="KW-0808">Transferase</keyword>
<dbReference type="SMART" id="SM00388">
    <property type="entry name" value="HisKA"/>
    <property type="match status" value="1"/>
</dbReference>
<evidence type="ECO:0000313" key="15">
    <source>
        <dbReference type="EMBL" id="SEM14860.1"/>
    </source>
</evidence>
<evidence type="ECO:0000256" key="10">
    <source>
        <dbReference type="SAM" id="Phobius"/>
    </source>
</evidence>
<dbReference type="SMART" id="SM00387">
    <property type="entry name" value="HATPase_c"/>
    <property type="match status" value="1"/>
</dbReference>
<dbReference type="InterPro" id="IPR000700">
    <property type="entry name" value="PAS-assoc_C"/>
</dbReference>
<proteinExistence type="predicted"/>
<dbReference type="Pfam" id="PF08448">
    <property type="entry name" value="PAS_4"/>
    <property type="match status" value="1"/>
</dbReference>
<dbReference type="SMART" id="SM00091">
    <property type="entry name" value="PAS"/>
    <property type="match status" value="1"/>
</dbReference>
<dbReference type="Gene3D" id="3.40.50.2300">
    <property type="match status" value="1"/>
</dbReference>
<dbReference type="Gene3D" id="3.30.450.20">
    <property type="entry name" value="PAS domain"/>
    <property type="match status" value="1"/>
</dbReference>
<gene>
    <name evidence="15" type="ORF">SAMN04489760_10581</name>
</gene>
<dbReference type="SMART" id="SM00065">
    <property type="entry name" value="GAF"/>
    <property type="match status" value="1"/>
</dbReference>
<dbReference type="InterPro" id="IPR004358">
    <property type="entry name" value="Sig_transdc_His_kin-like_C"/>
</dbReference>
<dbReference type="InterPro" id="IPR011006">
    <property type="entry name" value="CheY-like_superfamily"/>
</dbReference>
<dbReference type="Pfam" id="PF00512">
    <property type="entry name" value="HisKA"/>
    <property type="match status" value="1"/>
</dbReference>
<dbReference type="SUPFAM" id="SSF52172">
    <property type="entry name" value="CheY-like"/>
    <property type="match status" value="1"/>
</dbReference>
<dbReference type="InterPro" id="IPR036097">
    <property type="entry name" value="HisK_dim/P_sf"/>
</dbReference>
<dbReference type="InterPro" id="IPR001789">
    <property type="entry name" value="Sig_transdc_resp-reg_receiver"/>
</dbReference>
<dbReference type="STRING" id="43775.SAMN04489760_10581"/>
<evidence type="ECO:0000259" key="11">
    <source>
        <dbReference type="PROSITE" id="PS50109"/>
    </source>
</evidence>
<dbReference type="PROSITE" id="PS50109">
    <property type="entry name" value="HIS_KIN"/>
    <property type="match status" value="1"/>
</dbReference>